<protein>
    <submittedName>
        <fullName evidence="1">Uncharacterized protein</fullName>
    </submittedName>
</protein>
<dbReference type="AlphaFoldDB" id="A0A2M9H6B3"/>
<organism evidence="1 2">
    <name type="scientific">Bifidobacterium primatium</name>
    <dbReference type="NCBI Taxonomy" id="2045438"/>
    <lineage>
        <taxon>Bacteria</taxon>
        <taxon>Bacillati</taxon>
        <taxon>Actinomycetota</taxon>
        <taxon>Actinomycetes</taxon>
        <taxon>Bifidobacteriales</taxon>
        <taxon>Bifidobacteriaceae</taxon>
        <taxon>Bifidobacterium</taxon>
    </lineage>
</organism>
<dbReference type="EMBL" id="PEBI01000006">
    <property type="protein sequence ID" value="PJM72361.1"/>
    <property type="molecule type" value="Genomic_DNA"/>
</dbReference>
<sequence>MEIKNLVETAAAVTRVQTLHRGDVYKRIEENGGDATVIVGRVMDIASNGERTVVSVIEAMASSWGMPTIRSSAFTGDKDVIVFPLSDLELSVIAAPLFRQLEEARQEAEKRLQTVADRRGLLCRILETDKNDDMED</sequence>
<proteinExistence type="predicted"/>
<evidence type="ECO:0000313" key="1">
    <source>
        <dbReference type="EMBL" id="PJM72361.1"/>
    </source>
</evidence>
<comment type="caution">
    <text evidence="1">The sequence shown here is derived from an EMBL/GenBank/DDBJ whole genome shotgun (WGS) entry which is preliminary data.</text>
</comment>
<evidence type="ECO:0000313" key="2">
    <source>
        <dbReference type="Proteomes" id="UP000229095"/>
    </source>
</evidence>
<name>A0A2M9H6B3_9BIFI</name>
<gene>
    <name evidence="1" type="ORF">CS006_10520</name>
</gene>
<dbReference type="OrthoDB" id="9429691at2"/>
<dbReference type="RefSeq" id="WP_100511792.1">
    <property type="nucleotide sequence ID" value="NZ_PEBI01000006.1"/>
</dbReference>
<accession>A0A2M9H6B3</accession>
<keyword evidence="2" id="KW-1185">Reference proteome</keyword>
<dbReference type="Proteomes" id="UP000229095">
    <property type="component" value="Unassembled WGS sequence"/>
</dbReference>
<reference evidence="1 2" key="1">
    <citation type="submission" date="2017-10" db="EMBL/GenBank/DDBJ databases">
        <title>Draft genome sequences of strains TRE 1, TRE 9, TRE H and TRI 7, isolated from tamarins, belonging to four potential novel Bifidobacterium species.</title>
        <authorList>
            <person name="Mattarelli P."/>
            <person name="Modesto M."/>
            <person name="Puglisi E."/>
            <person name="Morelli L."/>
            <person name="Spezio C."/>
            <person name="Bonetti A."/>
            <person name="Sandri C."/>
        </authorList>
    </citation>
    <scope>NUCLEOTIDE SEQUENCE [LARGE SCALE GENOMIC DNA]</scope>
    <source>
        <strain evidence="2">TRE1</strain>
    </source>
</reference>